<accession>A0ABX1UA38</accession>
<dbReference type="PROSITE" id="PS51257">
    <property type="entry name" value="PROKAR_LIPOPROTEIN"/>
    <property type="match status" value="1"/>
</dbReference>
<evidence type="ECO:0000313" key="2">
    <source>
        <dbReference type="EMBL" id="NMR71349.1"/>
    </source>
</evidence>
<feature type="compositionally biased region" description="Gly residues" evidence="1">
    <location>
        <begin position="51"/>
        <end position="62"/>
    </location>
</feature>
<organism evidence="2 3">
    <name type="scientific">Vibrio breoganii</name>
    <dbReference type="NCBI Taxonomy" id="553239"/>
    <lineage>
        <taxon>Bacteria</taxon>
        <taxon>Pseudomonadati</taxon>
        <taxon>Pseudomonadota</taxon>
        <taxon>Gammaproteobacteria</taxon>
        <taxon>Vibrionales</taxon>
        <taxon>Vibrionaceae</taxon>
        <taxon>Vibrio</taxon>
    </lineage>
</organism>
<keyword evidence="3" id="KW-1185">Reference proteome</keyword>
<reference evidence="2 3" key="1">
    <citation type="submission" date="2020-04" db="EMBL/GenBank/DDBJ databases">
        <title>WGS-Seq of Vibrio isolated by the O'Toole Lab.</title>
        <authorList>
            <person name="Mckone K.P."/>
            <person name="Whitaker R."/>
            <person name="Sevigney J.L."/>
            <person name="Herring J.B."/>
            <person name="O'Toole G."/>
        </authorList>
    </citation>
    <scope>NUCLEOTIDE SEQUENCE [LARGE SCALE GENOMIC DNA]</scope>
    <source>
        <strain evidence="2 3">BS_02</strain>
    </source>
</reference>
<dbReference type="Proteomes" id="UP000590068">
    <property type="component" value="Unassembled WGS sequence"/>
</dbReference>
<feature type="region of interest" description="Disordered" evidence="1">
    <location>
        <begin position="23"/>
        <end position="75"/>
    </location>
</feature>
<evidence type="ECO:0000313" key="3">
    <source>
        <dbReference type="Proteomes" id="UP000590068"/>
    </source>
</evidence>
<dbReference type="EMBL" id="JABCJR010000034">
    <property type="protein sequence ID" value="NMR71349.1"/>
    <property type="molecule type" value="Genomic_DNA"/>
</dbReference>
<protein>
    <recommendedName>
        <fullName evidence="4">Collagen-like protein</fullName>
    </recommendedName>
</protein>
<comment type="caution">
    <text evidence="2">The sequence shown here is derived from an EMBL/GenBank/DDBJ whole genome shotgun (WGS) entry which is preliminary data.</text>
</comment>
<sequence length="269" mass="29924">MFKQVIALGLLPLLVACNSSDSNTNGGNDNGGDGGSIIVPGEPGIDIDGPDSGGDGQDGTGGDITPPDPDEDVFNPTYKKAADYFHVGYQKIEDICDTDYSEFLSTGTNYSLTCDWVENKNEFVIRYTEFSNDLENQSGEHTTLSLRFDEQYSNTQEFSIDALLYHPMTEGVSEVTSFAFEITDNPFDWTTAISYPFSFEVLSSGMDLLIMSNSNVNPTLVNISQLYESESKRFRVISNAQLESGETSIYDNFSNEKLFYFVYQAFRYK</sequence>
<evidence type="ECO:0000256" key="1">
    <source>
        <dbReference type="SAM" id="MobiDB-lite"/>
    </source>
</evidence>
<gene>
    <name evidence="2" type="ORF">HJ568_15450</name>
</gene>
<proteinExistence type="predicted"/>
<dbReference type="RefSeq" id="WP_102443637.1">
    <property type="nucleotide sequence ID" value="NZ_JABBXC010000036.1"/>
</dbReference>
<name>A0ABX1UA38_9VIBR</name>
<evidence type="ECO:0008006" key="4">
    <source>
        <dbReference type="Google" id="ProtNLM"/>
    </source>
</evidence>